<gene>
    <name evidence="2" type="ORF">F8M41_011274</name>
</gene>
<dbReference type="Proteomes" id="UP000439903">
    <property type="component" value="Unassembled WGS sequence"/>
</dbReference>
<feature type="signal peptide" evidence="1">
    <location>
        <begin position="1"/>
        <end position="28"/>
    </location>
</feature>
<evidence type="ECO:0000313" key="3">
    <source>
        <dbReference type="Proteomes" id="UP000439903"/>
    </source>
</evidence>
<evidence type="ECO:0000313" key="2">
    <source>
        <dbReference type="EMBL" id="KAF0532409.1"/>
    </source>
</evidence>
<accession>A0A8H4AU09</accession>
<name>A0A8H4AU09_GIGMA</name>
<dbReference type="EMBL" id="WTPW01000232">
    <property type="protein sequence ID" value="KAF0532409.1"/>
    <property type="molecule type" value="Genomic_DNA"/>
</dbReference>
<feature type="chain" id="PRO_5035003025" evidence="1">
    <location>
        <begin position="29"/>
        <end position="208"/>
    </location>
</feature>
<proteinExistence type="predicted"/>
<keyword evidence="1" id="KW-0732">Signal</keyword>
<organism evidence="2 3">
    <name type="scientific">Gigaspora margarita</name>
    <dbReference type="NCBI Taxonomy" id="4874"/>
    <lineage>
        <taxon>Eukaryota</taxon>
        <taxon>Fungi</taxon>
        <taxon>Fungi incertae sedis</taxon>
        <taxon>Mucoromycota</taxon>
        <taxon>Glomeromycotina</taxon>
        <taxon>Glomeromycetes</taxon>
        <taxon>Diversisporales</taxon>
        <taxon>Gigasporaceae</taxon>
        <taxon>Gigaspora</taxon>
    </lineage>
</organism>
<dbReference type="AlphaFoldDB" id="A0A8H4AU09"/>
<dbReference type="OrthoDB" id="1859733at2759"/>
<sequence>MHTKMFKLELFSVLIVLLLNISCSFAGAIPHKTPTSIGNYDYPTGVYIPSNFTIPDGNFYKFKLYLAGFVWHKCNGTSGQWILDQYRSVYFNHEEDIHFYPYSAVAMLDPSSLGVLFYRSAIPKYDSSTVSFTCIGSVPSKENAPAELCLAKNNTGNGAFSDITYIILTEAKGGAAPPNTECGTKYPDGYVYSDVLTATILLYHRGTH</sequence>
<comment type="caution">
    <text evidence="2">The sequence shown here is derived from an EMBL/GenBank/DDBJ whole genome shotgun (WGS) entry which is preliminary data.</text>
</comment>
<protein>
    <submittedName>
        <fullName evidence="2">Putative exported protein</fullName>
    </submittedName>
</protein>
<evidence type="ECO:0000256" key="1">
    <source>
        <dbReference type="SAM" id="SignalP"/>
    </source>
</evidence>
<reference evidence="2 3" key="1">
    <citation type="journal article" date="2019" name="Environ. Microbiol.">
        <title>At the nexus of three kingdoms: the genome of the mycorrhizal fungus Gigaspora margarita provides insights into plant, endobacterial and fungal interactions.</title>
        <authorList>
            <person name="Venice F."/>
            <person name="Ghignone S."/>
            <person name="Salvioli di Fossalunga A."/>
            <person name="Amselem J."/>
            <person name="Novero M."/>
            <person name="Xianan X."/>
            <person name="Sedzielewska Toro K."/>
            <person name="Morin E."/>
            <person name="Lipzen A."/>
            <person name="Grigoriev I.V."/>
            <person name="Henrissat B."/>
            <person name="Martin F.M."/>
            <person name="Bonfante P."/>
        </authorList>
    </citation>
    <scope>NUCLEOTIDE SEQUENCE [LARGE SCALE GENOMIC DNA]</scope>
    <source>
        <strain evidence="2 3">BEG34</strain>
    </source>
</reference>
<keyword evidence="3" id="KW-1185">Reference proteome</keyword>